<evidence type="ECO:0000313" key="2">
    <source>
        <dbReference type="EMBL" id="MDZ8161419.1"/>
    </source>
</evidence>
<feature type="transmembrane region" description="Helical" evidence="1">
    <location>
        <begin position="240"/>
        <end position="263"/>
    </location>
</feature>
<feature type="transmembrane region" description="Helical" evidence="1">
    <location>
        <begin position="112"/>
        <end position="132"/>
    </location>
</feature>
<comment type="caution">
    <text evidence="2">The sequence shown here is derived from an EMBL/GenBank/DDBJ whole genome shotgun (WGS) entry which is preliminary data.</text>
</comment>
<feature type="transmembrane region" description="Helical" evidence="1">
    <location>
        <begin position="332"/>
        <end position="355"/>
    </location>
</feature>
<evidence type="ECO:0000256" key="1">
    <source>
        <dbReference type="SAM" id="Phobius"/>
    </source>
</evidence>
<feature type="transmembrane region" description="Helical" evidence="1">
    <location>
        <begin position="79"/>
        <end position="100"/>
    </location>
</feature>
<dbReference type="Proteomes" id="UP001291912">
    <property type="component" value="Unassembled WGS sequence"/>
</dbReference>
<feature type="transmembrane region" description="Helical" evidence="1">
    <location>
        <begin position="300"/>
        <end position="320"/>
    </location>
</feature>
<name>A0ABU5N5R5_9MICO</name>
<keyword evidence="1" id="KW-0472">Membrane</keyword>
<accession>A0ABU5N5R5</accession>
<feature type="transmembrane region" description="Helical" evidence="1">
    <location>
        <begin position="196"/>
        <end position="220"/>
    </location>
</feature>
<dbReference type="RefSeq" id="WP_194424035.1">
    <property type="nucleotide sequence ID" value="NZ_BAAAPT010000001.1"/>
</dbReference>
<keyword evidence="1" id="KW-0812">Transmembrane</keyword>
<reference evidence="2 3" key="1">
    <citation type="submission" date="2023-10" db="EMBL/GenBank/DDBJ databases">
        <title>Microbacterium xanthum sp. nov., isolated from seaweed.</title>
        <authorList>
            <person name="Lee S.D."/>
        </authorList>
    </citation>
    <scope>NUCLEOTIDE SEQUENCE [LARGE SCALE GENOMIC DNA]</scope>
    <source>
        <strain evidence="2 3">KCTC 19124</strain>
    </source>
</reference>
<dbReference type="Pfam" id="PF19877">
    <property type="entry name" value="DUF6350"/>
    <property type="match status" value="1"/>
</dbReference>
<dbReference type="EMBL" id="JAWJYN010000001">
    <property type="protein sequence ID" value="MDZ8161419.1"/>
    <property type="molecule type" value="Genomic_DNA"/>
</dbReference>
<dbReference type="InterPro" id="IPR045931">
    <property type="entry name" value="DUF6350"/>
</dbReference>
<keyword evidence="3" id="KW-1185">Reference proteome</keyword>
<gene>
    <name evidence="2" type="ORF">R2Q92_06175</name>
</gene>
<feature type="transmembrane region" description="Helical" evidence="1">
    <location>
        <begin position="375"/>
        <end position="393"/>
    </location>
</feature>
<feature type="transmembrane region" description="Helical" evidence="1">
    <location>
        <begin position="138"/>
        <end position="164"/>
    </location>
</feature>
<protein>
    <submittedName>
        <fullName evidence="2">DUF6350 family protein</fullName>
    </submittedName>
</protein>
<organism evidence="2 3">
    <name type="scientific">Microbacterium aquimaris</name>
    <dbReference type="NCBI Taxonomy" id="459816"/>
    <lineage>
        <taxon>Bacteria</taxon>
        <taxon>Bacillati</taxon>
        <taxon>Actinomycetota</taxon>
        <taxon>Actinomycetes</taxon>
        <taxon>Micrococcales</taxon>
        <taxon>Microbacteriaceae</taxon>
        <taxon>Microbacterium</taxon>
    </lineage>
</organism>
<keyword evidence="1" id="KW-1133">Transmembrane helix</keyword>
<proteinExistence type="predicted"/>
<sequence>MHRLTVALLAAVDSAVAAAVGVAVVLAPLTLLWVIGLAAPDWGALWPASATIWQFGHLVPVDISFTDDYLVAAGISDEAATFTLSLAPSAFAVFTAFAGVRSGIRASRAEAWVTGAASGIVVFTAAATAIALTSVNPIAATGTLTAIAAPALVYAVPLVTAAVVTEWRESSEGPIADLRDRIEGASERWREIPGEVARGIGICMAALVGAGALALTSAIASRIGEILALYQSAHVDALGAVMLTLGQFAYLPTLVVWGLSFVAGPGVGLGTGATVAPGGTTVGVLPGIPVLGAVPESTDSWLLMLVLVPIAAGAFAGWVARSRLASSGSEGWAPRITAVAGIAAGSAGVTALLAWVASGSLGPGRLADVGPDPGAVALAVGGEVLVGAGILLLSPRGALAWMVGEESSARADPAPAAEVAETVDLGARGERAAPPVD</sequence>
<evidence type="ECO:0000313" key="3">
    <source>
        <dbReference type="Proteomes" id="UP001291912"/>
    </source>
</evidence>
<feature type="transmembrane region" description="Helical" evidence="1">
    <location>
        <begin position="275"/>
        <end position="294"/>
    </location>
</feature>